<dbReference type="PANTHER" id="PTHR43349">
    <property type="entry name" value="PINORESINOL REDUCTASE-RELATED"/>
    <property type="match status" value="1"/>
</dbReference>
<name>A0AAV5L4F4_9ROSI</name>
<evidence type="ECO:0000259" key="4">
    <source>
        <dbReference type="Pfam" id="PF05368"/>
    </source>
</evidence>
<feature type="domain" description="NmrA-like" evidence="4">
    <location>
        <begin position="4"/>
        <end position="312"/>
    </location>
</feature>
<comment type="caution">
    <text evidence="5">The sequence shown here is derived from an EMBL/GenBank/DDBJ whole genome shotgun (WGS) entry which is preliminary data.</text>
</comment>
<dbReference type="AlphaFoldDB" id="A0AAV5L4F4"/>
<dbReference type="SUPFAM" id="SSF51735">
    <property type="entry name" value="NAD(P)-binding Rossmann-fold domains"/>
    <property type="match status" value="1"/>
</dbReference>
<gene>
    <name evidence="5" type="ORF">SLEP1_g40664</name>
</gene>
<accession>A0AAV5L4F4</accession>
<dbReference type="InterPro" id="IPR045312">
    <property type="entry name" value="PCBER-like"/>
</dbReference>
<proteinExistence type="predicted"/>
<evidence type="ECO:0000256" key="3">
    <source>
        <dbReference type="SAM" id="MobiDB-lite"/>
    </source>
</evidence>
<evidence type="ECO:0000256" key="2">
    <source>
        <dbReference type="ARBA" id="ARBA00023002"/>
    </source>
</evidence>
<evidence type="ECO:0000313" key="5">
    <source>
        <dbReference type="EMBL" id="GKV32027.1"/>
    </source>
</evidence>
<dbReference type="InterPro" id="IPR050608">
    <property type="entry name" value="NmrA-type/Isoflavone_red_sf"/>
</dbReference>
<protein>
    <recommendedName>
        <fullName evidence="4">NmrA-like domain-containing protein</fullName>
    </recommendedName>
</protein>
<reference evidence="5 6" key="1">
    <citation type="journal article" date="2021" name="Commun. Biol.">
        <title>The genome of Shorea leprosula (Dipterocarpaceae) highlights the ecological relevance of drought in aseasonal tropical rainforests.</title>
        <authorList>
            <person name="Ng K.K.S."/>
            <person name="Kobayashi M.J."/>
            <person name="Fawcett J.A."/>
            <person name="Hatakeyama M."/>
            <person name="Paape T."/>
            <person name="Ng C.H."/>
            <person name="Ang C.C."/>
            <person name="Tnah L.H."/>
            <person name="Lee C.T."/>
            <person name="Nishiyama T."/>
            <person name="Sese J."/>
            <person name="O'Brien M.J."/>
            <person name="Copetti D."/>
            <person name="Mohd Noor M.I."/>
            <person name="Ong R.C."/>
            <person name="Putra M."/>
            <person name="Sireger I.Z."/>
            <person name="Indrioko S."/>
            <person name="Kosugi Y."/>
            <person name="Izuno A."/>
            <person name="Isagi Y."/>
            <person name="Lee S.L."/>
            <person name="Shimizu K.K."/>
        </authorList>
    </citation>
    <scope>NUCLEOTIDE SEQUENCE [LARGE SCALE GENOMIC DNA]</scope>
    <source>
        <strain evidence="5">214</strain>
    </source>
</reference>
<sequence length="860" mass="97744">MAFEKSKILIFGATGYLGTYLVKASISMGHDTYAYTRPLKPNDNNSSKLQLLREFESMGVTLFQENICFNFPIIYNGELDDHEKLVSVLRQVDVVISAVPIPQYLKQLNIIQAMKDAGTIKRFVPSEYGNEADRVTALPPFEAMLSNKRKIRRATEAAGLSYTFVSANSFSVYFVNYLLHPEEKDYQVIIYGSGEAKAVLNYEEDVATYIVMAAIDPRAANRLVIIRPPRNVVSQLDLISSWEKKTGRNIKRVHVPEEEIIKQTETLPSPENVPPAILHNIFVKGDQTSFELTEEDLEASELYPEYKYTSVDRLLDVFLVKPPSKPKLASFGAVFLGNSHLHETSMFKEKEADHGGDFAKSSNMFRGMMDRLDIAFKEKNQTMQRLVESQAKSARRQEEIIRQCIEEMRRVFEKGTRVMRETGEESRRPLQAVSEQVVEQVRQPRLEIPPPIVEMPRQIQEAPIPALGGQGNQPHPNIQQQHFVIGEEQRQHQLVEVATPVADHGHQPQHKYILPARKGNVGPYHQPCPRDFFQPQVPPAQLVQRDLQNQSTQFFNRDHGPALRSLEKIDKGILKFPDKAKETMGVDADPFPAVSVGMNVADLRSVARNRSLPYAQRNLAAEDLRWVLEAQRSRQSRSVRSDQQRLGGQERITVTRNFSPEGARRYSTGTRSPRMVKPPLRSPSKRWEKISHPKFPAQNSRTLRRKLQRKRAEERKRHQKQVEAEGSSSRRPRQPTKRNIVWVRKEKKEAVTQTLQKGDDQSLASPKVASVIISPDGVLKATFEAQEQSGNHGAESKEEGTIHFGEFSVNLSCLVLTLPLVFQAKEEEPIVCEFPEQTEEEVIVVPAQDDEEEDMADKIV</sequence>
<feature type="compositionally biased region" description="Basic and acidic residues" evidence="3">
    <location>
        <begin position="710"/>
        <end position="723"/>
    </location>
</feature>
<dbReference type="Proteomes" id="UP001054252">
    <property type="component" value="Unassembled WGS sequence"/>
</dbReference>
<dbReference type="GO" id="GO:0016491">
    <property type="term" value="F:oxidoreductase activity"/>
    <property type="evidence" value="ECO:0007669"/>
    <property type="project" value="UniProtKB-KW"/>
</dbReference>
<dbReference type="CDD" id="cd05259">
    <property type="entry name" value="PCBER_SDR_a"/>
    <property type="match status" value="1"/>
</dbReference>
<dbReference type="Pfam" id="PF05368">
    <property type="entry name" value="NmrA"/>
    <property type="match status" value="1"/>
</dbReference>
<dbReference type="EMBL" id="BPVZ01000093">
    <property type="protein sequence ID" value="GKV32027.1"/>
    <property type="molecule type" value="Genomic_DNA"/>
</dbReference>
<keyword evidence="1" id="KW-0521">NADP</keyword>
<dbReference type="PANTHER" id="PTHR43349:SF43">
    <property type="entry name" value="ISOEUGENOL SYNTHASE 1-LIKE"/>
    <property type="match status" value="1"/>
</dbReference>
<organism evidence="5 6">
    <name type="scientific">Rubroshorea leprosula</name>
    <dbReference type="NCBI Taxonomy" id="152421"/>
    <lineage>
        <taxon>Eukaryota</taxon>
        <taxon>Viridiplantae</taxon>
        <taxon>Streptophyta</taxon>
        <taxon>Embryophyta</taxon>
        <taxon>Tracheophyta</taxon>
        <taxon>Spermatophyta</taxon>
        <taxon>Magnoliopsida</taxon>
        <taxon>eudicotyledons</taxon>
        <taxon>Gunneridae</taxon>
        <taxon>Pentapetalae</taxon>
        <taxon>rosids</taxon>
        <taxon>malvids</taxon>
        <taxon>Malvales</taxon>
        <taxon>Dipterocarpaceae</taxon>
        <taxon>Rubroshorea</taxon>
    </lineage>
</organism>
<feature type="region of interest" description="Disordered" evidence="3">
    <location>
        <begin position="631"/>
        <end position="737"/>
    </location>
</feature>
<evidence type="ECO:0000313" key="6">
    <source>
        <dbReference type="Proteomes" id="UP001054252"/>
    </source>
</evidence>
<keyword evidence="6" id="KW-1185">Reference proteome</keyword>
<evidence type="ECO:0000256" key="1">
    <source>
        <dbReference type="ARBA" id="ARBA00022857"/>
    </source>
</evidence>
<keyword evidence="2" id="KW-0560">Oxidoreductase</keyword>
<dbReference type="InterPro" id="IPR036291">
    <property type="entry name" value="NAD(P)-bd_dom_sf"/>
</dbReference>
<dbReference type="InterPro" id="IPR008030">
    <property type="entry name" value="NmrA-like"/>
</dbReference>
<dbReference type="Gene3D" id="3.90.25.10">
    <property type="entry name" value="UDP-galactose 4-epimerase, domain 1"/>
    <property type="match status" value="1"/>
</dbReference>
<dbReference type="Gene3D" id="3.40.50.720">
    <property type="entry name" value="NAD(P)-binding Rossmann-like Domain"/>
    <property type="match status" value="1"/>
</dbReference>